<sequence>MSDNTTTTTTPHPPLSGDPLVALHLPTYIDHRAPGSYFPNPPADGPSPFMTWPYVIRVLSHGDLDQLFRDPVCDTAYRAFAPSVRAKYNGLENYIRTVRLGWPAEQHTGPVGPNMLDRPAKDPLSILGAASGVSTPNGTRLPVEAVKETWPEKVLPHPSKRGIVLRHFVEDADEDGEGGESLVKAIPNDWPYGIPAGSSHWVVWSKLPILHPSLFSTSDTPFDESLREELYNCVTGDGIRGFTGFTPTDHPTHPSWLPNSQVVEILGSYSQSKLGQQGDEAEGKLTKQLISQAHAWASRHVARYIEAQWPRGKFVTAWFCNPPNLRTVPGLSHFHVIVRQRAATPNV</sequence>
<dbReference type="AlphaFoldDB" id="A0A127ZHD5"/>
<dbReference type="PANTHER" id="PTHR35020:SF2">
    <property type="entry name" value="N-ACETYLGLUCOSAMINE-INDUCED PROTEIN 1"/>
    <property type="match status" value="1"/>
</dbReference>
<name>A0A127ZHD5_9BASI</name>
<reference evidence="1" key="1">
    <citation type="submission" date="2014-06" db="EMBL/GenBank/DDBJ databases">
        <authorList>
            <person name="Ju J."/>
            <person name="Zhang J."/>
        </authorList>
    </citation>
    <scope>NUCLEOTIDE SEQUENCE</scope>
    <source>
        <strain evidence="1">SscI8</strain>
    </source>
</reference>
<organism evidence="1">
    <name type="scientific">Sporisorium scitamineum</name>
    <dbReference type="NCBI Taxonomy" id="49012"/>
    <lineage>
        <taxon>Eukaryota</taxon>
        <taxon>Fungi</taxon>
        <taxon>Dikarya</taxon>
        <taxon>Basidiomycota</taxon>
        <taxon>Ustilaginomycotina</taxon>
        <taxon>Ustilaginomycetes</taxon>
        <taxon>Ustilaginales</taxon>
        <taxon>Ustilaginaceae</taxon>
        <taxon>Sporisorium</taxon>
    </lineage>
</organism>
<dbReference type="EMBL" id="LK056686">
    <property type="protein sequence ID" value="CDU25426.1"/>
    <property type="molecule type" value="Genomic_DNA"/>
</dbReference>
<proteinExistence type="predicted"/>
<dbReference type="GO" id="GO:0006044">
    <property type="term" value="P:N-acetylglucosamine metabolic process"/>
    <property type="evidence" value="ECO:0007669"/>
    <property type="project" value="TreeGrafter"/>
</dbReference>
<dbReference type="PANTHER" id="PTHR35020">
    <property type="entry name" value="N-ACETYLGLUCOSAMINE-INDUCED PROTEIN 1"/>
    <property type="match status" value="1"/>
</dbReference>
<accession>A0A127ZHD5</accession>
<dbReference type="Pfam" id="PF12239">
    <property type="entry name" value="DUF3605"/>
    <property type="match status" value="1"/>
</dbReference>
<dbReference type="OrthoDB" id="498286at2759"/>
<gene>
    <name evidence="1" type="ORF">SPSC_05319</name>
</gene>
<protein>
    <submittedName>
        <fullName evidence="1">Uncharacterized protein</fullName>
    </submittedName>
</protein>
<evidence type="ECO:0000313" key="1">
    <source>
        <dbReference type="EMBL" id="CDU25426.1"/>
    </source>
</evidence>
<dbReference type="GO" id="GO:0005737">
    <property type="term" value="C:cytoplasm"/>
    <property type="evidence" value="ECO:0007669"/>
    <property type="project" value="TreeGrafter"/>
</dbReference>
<dbReference type="InterPro" id="IPR022036">
    <property type="entry name" value="DUF3605"/>
</dbReference>